<dbReference type="RefSeq" id="WP_181395874.1">
    <property type="nucleotide sequence ID" value="NZ_QGTW01000001.1"/>
</dbReference>
<dbReference type="EMBL" id="QGTW01000001">
    <property type="protein sequence ID" value="PWW32008.1"/>
    <property type="molecule type" value="Genomic_DNA"/>
</dbReference>
<dbReference type="AlphaFoldDB" id="A0A2V3A602"/>
<dbReference type="Proteomes" id="UP000247150">
    <property type="component" value="Unassembled WGS sequence"/>
</dbReference>
<reference evidence="1 2" key="1">
    <citation type="submission" date="2018-05" db="EMBL/GenBank/DDBJ databases">
        <title>Freshwater and sediment microbial communities from various areas in North America, analyzing microbe dynamics in response to fracking.</title>
        <authorList>
            <person name="Lamendella R."/>
        </authorList>
    </citation>
    <scope>NUCLEOTIDE SEQUENCE [LARGE SCALE GENOMIC DNA]</scope>
    <source>
        <strain evidence="1 2">15_TX</strain>
    </source>
</reference>
<comment type="caution">
    <text evidence="1">The sequence shown here is derived from an EMBL/GenBank/DDBJ whole genome shotgun (WGS) entry which is preliminary data.</text>
</comment>
<evidence type="ECO:0000313" key="2">
    <source>
        <dbReference type="Proteomes" id="UP000247150"/>
    </source>
</evidence>
<name>A0A2V3A602_9BACI</name>
<accession>A0A2V3A602</accession>
<sequence>MKEITENRYCEVCGKETEHIAREDALEIEYVCKECNHEEDIIKSFF</sequence>
<organism evidence="1 2">
    <name type="scientific">Cytobacillus oceanisediminis</name>
    <dbReference type="NCBI Taxonomy" id="665099"/>
    <lineage>
        <taxon>Bacteria</taxon>
        <taxon>Bacillati</taxon>
        <taxon>Bacillota</taxon>
        <taxon>Bacilli</taxon>
        <taxon>Bacillales</taxon>
        <taxon>Bacillaceae</taxon>
        <taxon>Cytobacillus</taxon>
    </lineage>
</organism>
<proteinExistence type="predicted"/>
<protein>
    <submittedName>
        <fullName evidence="1">Uncharacterized protein</fullName>
    </submittedName>
</protein>
<evidence type="ECO:0000313" key="1">
    <source>
        <dbReference type="EMBL" id="PWW32008.1"/>
    </source>
</evidence>
<gene>
    <name evidence="1" type="ORF">DFO73_101266</name>
</gene>